<keyword evidence="6" id="KW-0808">Transferase</keyword>
<dbReference type="Proteomes" id="UP000255169">
    <property type="component" value="Unassembled WGS sequence"/>
</dbReference>
<dbReference type="InterPro" id="IPR045851">
    <property type="entry name" value="AMP-bd_C_sf"/>
</dbReference>
<evidence type="ECO:0000259" key="4">
    <source>
        <dbReference type="Pfam" id="PF13193"/>
    </source>
</evidence>
<dbReference type="PANTHER" id="PTHR43201">
    <property type="entry name" value="ACYL-COA SYNTHETASE"/>
    <property type="match status" value="1"/>
</dbReference>
<dbReference type="RefSeq" id="WP_038245305.1">
    <property type="nucleotide sequence ID" value="NZ_CABIHT010000067.1"/>
</dbReference>
<dbReference type="EC" id="2.3.1.-" evidence="6"/>
<evidence type="ECO:0000259" key="3">
    <source>
        <dbReference type="Pfam" id="PF00501"/>
    </source>
</evidence>
<sequence length="451" mass="49572">MTSTLPNPNYLIDLVKRVPRKRFFLSTQASSYTYNDVVELCDNFRMSYSQLTNKNCAIISDDRESLALLLPAIDSICHNVLLLPKDAEGHEDEFYQSADIHYVVSLSAGQVRDIKEVSVQQSIKGQTKRAYILATSGTTGIPKLASYSLPALLATSKNDIKRGEEFTWGLTYDVNRFAGLQVYLQALASGSKLAVPSSTASMGEVIALFINSSVNCLSATPSFWRKLMMEPEHSRLSLRRITLGGEISNQSVLSALEQRYPSAAIIHIYASTEAGVGFVVKDKKEGFPSSYLTNESNLACQLKIIDGILWIKNANSCTKFVKGDLEVNDEGFVNTGDMVNLEEGRVLFLGRESGSINVGGNKVMPEKVESVLEQHSYIIMAKVFSKANPVLGSLVACEVVINESAKGLSPKEIKREVLSFCKAKLQPFEMPALLKVVESIKTNMAGKKVRN</sequence>
<dbReference type="PROSITE" id="PS00455">
    <property type="entry name" value="AMP_BINDING"/>
    <property type="match status" value="1"/>
</dbReference>
<dbReference type="InterPro" id="IPR042099">
    <property type="entry name" value="ANL_N_sf"/>
</dbReference>
<dbReference type="Pfam" id="PF00501">
    <property type="entry name" value="AMP-binding"/>
    <property type="match status" value="1"/>
</dbReference>
<comment type="similarity">
    <text evidence="1">Belongs to the ATP-dependent AMP-binding enzyme family.</text>
</comment>
<name>A0A085U2Q1_YERRU</name>
<dbReference type="EMBL" id="LN681231">
    <property type="protein sequence ID" value="CEK26520.1"/>
    <property type="molecule type" value="Genomic_DNA"/>
</dbReference>
<keyword evidence="2 5" id="KW-0436">Ligase</keyword>
<dbReference type="GO" id="GO:0004467">
    <property type="term" value="F:long-chain fatty acid-CoA ligase activity"/>
    <property type="evidence" value="ECO:0007669"/>
    <property type="project" value="UniProtKB-EC"/>
</dbReference>
<evidence type="ECO:0000256" key="1">
    <source>
        <dbReference type="ARBA" id="ARBA00006432"/>
    </source>
</evidence>
<dbReference type="InterPro" id="IPR020845">
    <property type="entry name" value="AMP-binding_CS"/>
</dbReference>
<dbReference type="Gene3D" id="3.30.300.30">
    <property type="match status" value="1"/>
</dbReference>
<evidence type="ECO:0000313" key="7">
    <source>
        <dbReference type="Proteomes" id="UP000255169"/>
    </source>
</evidence>
<evidence type="ECO:0000256" key="2">
    <source>
        <dbReference type="ARBA" id="ARBA00022598"/>
    </source>
</evidence>
<dbReference type="PANTHER" id="PTHR43201:SF5">
    <property type="entry name" value="MEDIUM-CHAIN ACYL-COA LIGASE ACSF2, MITOCHONDRIAL"/>
    <property type="match status" value="1"/>
</dbReference>
<proteinExistence type="inferred from homology"/>
<dbReference type="GeneID" id="66878495"/>
<organism evidence="5">
    <name type="scientific">Yersinia ruckeri</name>
    <dbReference type="NCBI Taxonomy" id="29486"/>
    <lineage>
        <taxon>Bacteria</taxon>
        <taxon>Pseudomonadati</taxon>
        <taxon>Pseudomonadota</taxon>
        <taxon>Gammaproteobacteria</taxon>
        <taxon>Enterobacterales</taxon>
        <taxon>Yersiniaceae</taxon>
        <taxon>Yersinia</taxon>
    </lineage>
</organism>
<dbReference type="AlphaFoldDB" id="A0A085U2Q1"/>
<reference evidence="6 7" key="2">
    <citation type="submission" date="2018-06" db="EMBL/GenBank/DDBJ databases">
        <authorList>
            <consortium name="Pathogen Informatics"/>
            <person name="Doyle S."/>
        </authorList>
    </citation>
    <scope>NUCLEOTIDE SEQUENCE [LARGE SCALE GENOMIC DNA]</scope>
    <source>
        <strain evidence="6 7">NCTC10476</strain>
    </source>
</reference>
<keyword evidence="7" id="KW-1185">Reference proteome</keyword>
<dbReference type="EMBL" id="UHJG01000001">
    <property type="protein sequence ID" value="SUQ00096.1"/>
    <property type="molecule type" value="Genomic_DNA"/>
</dbReference>
<dbReference type="PATRIC" id="fig|29486.44.peg.3380"/>
<feature type="domain" description="AMP-dependent synthetase/ligase" evidence="3">
    <location>
        <begin position="106"/>
        <end position="284"/>
    </location>
</feature>
<dbReference type="Pfam" id="PF13193">
    <property type="entry name" value="AMP-binding_C"/>
    <property type="match status" value="1"/>
</dbReference>
<dbReference type="InterPro" id="IPR025110">
    <property type="entry name" value="AMP-bd_C"/>
</dbReference>
<protein>
    <submittedName>
        <fullName evidence="5">Long-chain-fatty-acid--CoA ligase</fullName>
        <ecNumber evidence="5">6.2.1.3</ecNumber>
    </submittedName>
    <submittedName>
        <fullName evidence="6">O-succinylbenzoic acid--CoA ligase</fullName>
        <ecNumber evidence="6">2.3.1.-</ecNumber>
        <ecNumber evidence="6">6.2.1.26</ecNumber>
    </submittedName>
</protein>
<evidence type="ECO:0000313" key="5">
    <source>
        <dbReference type="EMBL" id="CEK26520.1"/>
    </source>
</evidence>
<dbReference type="InterPro" id="IPR000873">
    <property type="entry name" value="AMP-dep_synth/lig_dom"/>
</dbReference>
<dbReference type="Gene3D" id="3.40.50.12780">
    <property type="entry name" value="N-terminal domain of ligase-like"/>
    <property type="match status" value="1"/>
</dbReference>
<dbReference type="GO" id="GO:0016746">
    <property type="term" value="F:acyltransferase activity"/>
    <property type="evidence" value="ECO:0007669"/>
    <property type="project" value="UniProtKB-KW"/>
</dbReference>
<dbReference type="SUPFAM" id="SSF56801">
    <property type="entry name" value="Acetyl-CoA synthetase-like"/>
    <property type="match status" value="1"/>
</dbReference>
<dbReference type="EC" id="6.2.1.3" evidence="5"/>
<accession>A0A085U2Q1</accession>
<dbReference type="GO" id="GO:0031956">
    <property type="term" value="F:medium-chain fatty acid-CoA ligase activity"/>
    <property type="evidence" value="ECO:0007669"/>
    <property type="project" value="TreeGrafter"/>
</dbReference>
<evidence type="ECO:0000313" key="6">
    <source>
        <dbReference type="EMBL" id="SUQ00096.1"/>
    </source>
</evidence>
<gene>
    <name evidence="6" type="primary">menE_1</name>
    <name evidence="5" type="ORF">CSF007_3705</name>
    <name evidence="6" type="ORF">NCTC10476_01369</name>
</gene>
<reference evidence="5" key="1">
    <citation type="journal article" date="2015" name="Genome Announc.">
        <title>Complete Genome Sequence of Yersinia ruckeri Strain CSF007-82, Etiologic Agent of Red Mouth Disease in Salmonid Fish.</title>
        <authorList>
            <person name="Nelson M.C."/>
            <person name="LaPatra S.E."/>
            <person name="Welch T.J."/>
            <person name="Graf J."/>
        </authorList>
    </citation>
    <scope>NUCLEOTIDE SEQUENCE</scope>
    <source>
        <strain evidence="5">CSF007-82</strain>
    </source>
</reference>
<feature type="domain" description="AMP-binding enzyme C-terminal" evidence="4">
    <location>
        <begin position="367"/>
        <end position="447"/>
    </location>
</feature>
<dbReference type="OrthoDB" id="7055148at2"/>
<keyword evidence="6" id="KW-0012">Acyltransferase</keyword>
<dbReference type="EC" id="6.2.1.26" evidence="6"/>
<dbReference type="GO" id="GO:0008756">
    <property type="term" value="F:o-succinylbenzoate-CoA ligase activity"/>
    <property type="evidence" value="ECO:0007669"/>
    <property type="project" value="UniProtKB-EC"/>
</dbReference>